<reference evidence="3" key="1">
    <citation type="journal article" date="2019" name="Int. J. Syst. Evol. Microbiol.">
        <title>The Global Catalogue of Microorganisms (GCM) 10K type strain sequencing project: providing services to taxonomists for standard genome sequencing and annotation.</title>
        <authorList>
            <consortium name="The Broad Institute Genomics Platform"/>
            <consortium name="The Broad Institute Genome Sequencing Center for Infectious Disease"/>
            <person name="Wu L."/>
            <person name="Ma J."/>
        </authorList>
    </citation>
    <scope>NUCLEOTIDE SEQUENCE [LARGE SCALE GENOMIC DNA]</scope>
    <source>
        <strain evidence="3">JCM 3325</strain>
    </source>
</reference>
<keyword evidence="3" id="KW-1185">Reference proteome</keyword>
<comment type="caution">
    <text evidence="2">The sequence shown here is derived from an EMBL/GenBank/DDBJ whole genome shotgun (WGS) entry which is preliminary data.</text>
</comment>
<feature type="compositionally biased region" description="Basic and acidic residues" evidence="1">
    <location>
        <begin position="20"/>
        <end position="40"/>
    </location>
</feature>
<dbReference type="EMBL" id="BAAARW010000020">
    <property type="protein sequence ID" value="GAA2432940.1"/>
    <property type="molecule type" value="Genomic_DNA"/>
</dbReference>
<protein>
    <recommendedName>
        <fullName evidence="4">DUF3558 domain-containing protein</fullName>
    </recommendedName>
</protein>
<feature type="region of interest" description="Disordered" evidence="1">
    <location>
        <begin position="1"/>
        <end position="40"/>
    </location>
</feature>
<evidence type="ECO:0000313" key="3">
    <source>
        <dbReference type="Proteomes" id="UP001501231"/>
    </source>
</evidence>
<sequence length="118" mass="12699">MIRFPSPGARHGLVAFGPRPPDHSRAGEADRPQYNDGKKYTERRRANLLNADLGAFAFARTPPTGQPASYATVFFHRDGFSGSVTLNYATPGTTTVEQAQALAVQAAQAVSVRLPSKK</sequence>
<gene>
    <name evidence="2" type="ORF">GCM10010191_53680</name>
</gene>
<dbReference type="Proteomes" id="UP001501231">
    <property type="component" value="Unassembled WGS sequence"/>
</dbReference>
<name>A0ABP5WPP3_9ACTN</name>
<evidence type="ECO:0000256" key="1">
    <source>
        <dbReference type="SAM" id="MobiDB-lite"/>
    </source>
</evidence>
<accession>A0ABP5WPP3</accession>
<organism evidence="2 3">
    <name type="scientific">Actinomadura vinacea</name>
    <dbReference type="NCBI Taxonomy" id="115336"/>
    <lineage>
        <taxon>Bacteria</taxon>
        <taxon>Bacillati</taxon>
        <taxon>Actinomycetota</taxon>
        <taxon>Actinomycetes</taxon>
        <taxon>Streptosporangiales</taxon>
        <taxon>Thermomonosporaceae</taxon>
        <taxon>Actinomadura</taxon>
    </lineage>
</organism>
<evidence type="ECO:0008006" key="4">
    <source>
        <dbReference type="Google" id="ProtNLM"/>
    </source>
</evidence>
<evidence type="ECO:0000313" key="2">
    <source>
        <dbReference type="EMBL" id="GAA2432940.1"/>
    </source>
</evidence>
<dbReference type="RefSeq" id="WP_344592524.1">
    <property type="nucleotide sequence ID" value="NZ_BAAARW010000020.1"/>
</dbReference>
<proteinExistence type="predicted"/>